<feature type="region of interest" description="Disordered" evidence="1">
    <location>
        <begin position="344"/>
        <end position="365"/>
    </location>
</feature>
<evidence type="ECO:0000259" key="2">
    <source>
        <dbReference type="Pfam" id="PF12550"/>
    </source>
</evidence>
<dbReference type="GO" id="GO:0060963">
    <property type="term" value="P:positive regulation of ribosomal protein gene transcription by RNA polymerase II"/>
    <property type="evidence" value="ECO:0007669"/>
    <property type="project" value="TreeGrafter"/>
</dbReference>
<dbReference type="InterPro" id="IPR052146">
    <property type="entry name" value="HOT1"/>
</dbReference>
<dbReference type="AlphaFoldDB" id="A0A177UHX9"/>
<feature type="domain" description="Ndc10" evidence="3">
    <location>
        <begin position="136"/>
        <end position="484"/>
    </location>
</feature>
<dbReference type="PANTHER" id="PTHR37784">
    <property type="entry name" value="PROTEIN MSN1"/>
    <property type="match status" value="1"/>
</dbReference>
<dbReference type="InterPro" id="IPR022210">
    <property type="entry name" value="TF_GCR1-like"/>
</dbReference>
<dbReference type="InterPro" id="IPR031872">
    <property type="entry name" value="NDC10_II"/>
</dbReference>
<name>A0A177UHX9_9BASI</name>
<organism evidence="4 5">
    <name type="scientific">Tilletia caries</name>
    <name type="common">wheat bunt fungus</name>
    <dbReference type="NCBI Taxonomy" id="13290"/>
    <lineage>
        <taxon>Eukaryota</taxon>
        <taxon>Fungi</taxon>
        <taxon>Dikarya</taxon>
        <taxon>Basidiomycota</taxon>
        <taxon>Ustilaginomycotina</taxon>
        <taxon>Exobasidiomycetes</taxon>
        <taxon>Tilletiales</taxon>
        <taxon>Tilletiaceae</taxon>
        <taxon>Tilletia</taxon>
    </lineage>
</organism>
<evidence type="ECO:0000259" key="3">
    <source>
        <dbReference type="Pfam" id="PF16787"/>
    </source>
</evidence>
<comment type="caution">
    <text evidence="4">The sequence shown here is derived from an EMBL/GenBank/DDBJ whole genome shotgun (WGS) entry which is preliminary data.</text>
</comment>
<reference evidence="4" key="1">
    <citation type="submission" date="2016-04" db="EMBL/GenBank/DDBJ databases">
        <authorList>
            <person name="Nguyen H.D."/>
            <person name="Kesanakurti P."/>
            <person name="Cullis J."/>
            <person name="Levesque C.A."/>
            <person name="Hambleton S."/>
        </authorList>
    </citation>
    <scope>NUCLEOTIDE SEQUENCE</scope>
    <source>
        <strain evidence="4">DAOMC 238032</strain>
    </source>
</reference>
<evidence type="ECO:0008006" key="6">
    <source>
        <dbReference type="Google" id="ProtNLM"/>
    </source>
</evidence>
<dbReference type="InterPro" id="IPR011010">
    <property type="entry name" value="DNA_brk_join_enz"/>
</dbReference>
<evidence type="ECO:0000256" key="1">
    <source>
        <dbReference type="SAM" id="MobiDB-lite"/>
    </source>
</evidence>
<feature type="compositionally biased region" description="Low complexity" evidence="1">
    <location>
        <begin position="606"/>
        <end position="630"/>
    </location>
</feature>
<dbReference type="GO" id="GO:0000978">
    <property type="term" value="F:RNA polymerase II cis-regulatory region sequence-specific DNA binding"/>
    <property type="evidence" value="ECO:0007669"/>
    <property type="project" value="TreeGrafter"/>
</dbReference>
<dbReference type="Pfam" id="PF16787">
    <property type="entry name" value="NDC10_II"/>
    <property type="match status" value="1"/>
</dbReference>
<dbReference type="SUPFAM" id="SSF56349">
    <property type="entry name" value="DNA breaking-rejoining enzymes"/>
    <property type="match status" value="1"/>
</dbReference>
<dbReference type="EMBL" id="LWDD02001952">
    <property type="protein sequence ID" value="KAE8243593.1"/>
    <property type="molecule type" value="Genomic_DNA"/>
</dbReference>
<dbReference type="Gene3D" id="1.10.443.20">
    <property type="entry name" value="Centromere DNA-binding protein complex CBF3 subunit, domain 2"/>
    <property type="match status" value="1"/>
</dbReference>
<dbReference type="InterPro" id="IPR038279">
    <property type="entry name" value="Ndc10_dom2_sf"/>
</dbReference>
<gene>
    <name evidence="4" type="ORF">A4X03_0g7715</name>
</gene>
<dbReference type="GO" id="GO:0000981">
    <property type="term" value="F:DNA-binding transcription factor activity, RNA polymerase II-specific"/>
    <property type="evidence" value="ECO:0007669"/>
    <property type="project" value="TreeGrafter"/>
</dbReference>
<sequence>MARNRNPAAVASSTAMVATSAASTAVSTADLVMQERESVLRTLATASDVRPANTTRNYVPKQKEFKSWCDGKGYEEMSRYQVTAEKLHLFLEEQVLHRPSKRAKKNGDAPGTLSESSVKSYVAALVDLYVQQQARGVNSAPHPRHGPVRILLSTRKVQEHSRKRREYVDRGIGTSLDGYTQAQLEDICAFFIQRDSETGLRDRLAFLISHYALLRGDNARKLELADLHHLDLAGEGPSPCFAVVLLLANGKTNQAGRVEYGSFLRNRDVRVCPVGCLALYLFSRFHHSAEPFPDLSKSSLWYDTKVVKSPTSLTAPISDDAHSKALDRAFKACHVTTTAKTHAARKSGAQLAESGGASEASVRRAGRWNQTTMETCYLTRLPRPVLRVHAGFHPDGGTYFLRRDVEPPQELLSQIFPQADAWDTAIEMGKTTRGEPVEVNIAARAFVRLLIRLRPVLLQDAVLWKRQHPHYYLWSHSLFASPAFLQYEKELLEVLAAPDTTSEDRLRTMAPLIAEQIQTYAAATQSYFDQRTRTIQMDVQSSMKVMMEMYEAQRQQQAQQLFALQNALKGIFGFLVASAAGGAVTGTTSNSLDLAAVFSSSSTLSPSAPFSAAPASPSSSSTTSRTPSPSQAQAKGLQMRHGARPGPRRMPPMSQDRGLTTVTDLWREYKEGLRGMPSVEEMDQHWGNEWRKGEKDRKHYERRMRIVSKVRSLAGEKKVAESVAVVMLEHARLQLKNKSLSKLSELIQSDADFTYPDLALNLP</sequence>
<reference evidence="4" key="2">
    <citation type="journal article" date="2019" name="IMA Fungus">
        <title>Genome sequencing and comparison of five Tilletia species to identify candidate genes for the detection of regulated species infecting wheat.</title>
        <authorList>
            <person name="Nguyen H.D.T."/>
            <person name="Sultana T."/>
            <person name="Kesanakurti P."/>
            <person name="Hambleton S."/>
        </authorList>
    </citation>
    <scope>NUCLEOTIDE SEQUENCE</scope>
    <source>
        <strain evidence="4">DAOMC 238032</strain>
    </source>
</reference>
<feature type="region of interest" description="Disordered" evidence="1">
    <location>
        <begin position="606"/>
        <end position="658"/>
    </location>
</feature>
<feature type="domain" description="Transcription activator GCR1-like" evidence="2">
    <location>
        <begin position="657"/>
        <end position="732"/>
    </location>
</feature>
<dbReference type="Proteomes" id="UP000077671">
    <property type="component" value="Unassembled WGS sequence"/>
</dbReference>
<accession>A0A177UHX9</accession>
<evidence type="ECO:0000313" key="5">
    <source>
        <dbReference type="Proteomes" id="UP000077671"/>
    </source>
</evidence>
<proteinExistence type="predicted"/>
<dbReference type="Pfam" id="PF12550">
    <property type="entry name" value="GCR1_C"/>
    <property type="match status" value="1"/>
</dbReference>
<dbReference type="PANTHER" id="PTHR37784:SF2">
    <property type="entry name" value="HIGH-OSMOLARITY-INDUCED TRANSCRIPTION PROTEIN 1"/>
    <property type="match status" value="1"/>
</dbReference>
<evidence type="ECO:0000313" key="4">
    <source>
        <dbReference type="EMBL" id="KAE8243593.1"/>
    </source>
</evidence>
<protein>
    <recommendedName>
        <fullName evidence="6">Ndc10 domain-containing protein</fullName>
    </recommendedName>
</protein>